<name>A0A4R6V4Z6_9ACTN</name>
<dbReference type="EMBL" id="SNYN01000001">
    <property type="protein sequence ID" value="TDQ55411.1"/>
    <property type="molecule type" value="Genomic_DNA"/>
</dbReference>
<proteinExistence type="predicted"/>
<dbReference type="AlphaFoldDB" id="A0A4R6V4Z6"/>
<reference evidence="2 3" key="1">
    <citation type="submission" date="2019-03" db="EMBL/GenBank/DDBJ databases">
        <title>Genomic Encyclopedia of Type Strains, Phase IV (KMG-IV): sequencing the most valuable type-strain genomes for metagenomic binning, comparative biology and taxonomic classification.</title>
        <authorList>
            <person name="Goeker M."/>
        </authorList>
    </citation>
    <scope>NUCLEOTIDE SEQUENCE [LARGE SCALE GENOMIC DNA]</scope>
    <source>
        <strain evidence="2 3">DSM 46770</strain>
    </source>
</reference>
<feature type="compositionally biased region" description="Pro residues" evidence="1">
    <location>
        <begin position="63"/>
        <end position="84"/>
    </location>
</feature>
<gene>
    <name evidence="2" type="ORF">EV190_101738</name>
</gene>
<dbReference type="OrthoDB" id="3439565at2"/>
<evidence type="ECO:0000313" key="3">
    <source>
        <dbReference type="Proteomes" id="UP000295281"/>
    </source>
</evidence>
<accession>A0A4R6V4Z6</accession>
<protein>
    <submittedName>
        <fullName evidence="2">Uncharacterized protein</fullName>
    </submittedName>
</protein>
<comment type="caution">
    <text evidence="2">The sequence shown here is derived from an EMBL/GenBank/DDBJ whole genome shotgun (WGS) entry which is preliminary data.</text>
</comment>
<sequence>MTVTVTHGDILATPGTPGIPGALGALGIPGTPGTLDTGRQDAHLAALIRRLADLRPEIAVGWTPPPTPAPAPTPTPAPRPPRFLPDPRFLHPLEPHPVTGRWPTRDDFPADRERADSIARLRAIAAGTHRHGDHWPAHATPDYYARKRRPTLWQRVTRTVRALLR</sequence>
<evidence type="ECO:0000256" key="1">
    <source>
        <dbReference type="SAM" id="MobiDB-lite"/>
    </source>
</evidence>
<evidence type="ECO:0000313" key="2">
    <source>
        <dbReference type="EMBL" id="TDQ55411.1"/>
    </source>
</evidence>
<organism evidence="2 3">
    <name type="scientific">Actinorugispora endophytica</name>
    <dbReference type="NCBI Taxonomy" id="1605990"/>
    <lineage>
        <taxon>Bacteria</taxon>
        <taxon>Bacillati</taxon>
        <taxon>Actinomycetota</taxon>
        <taxon>Actinomycetes</taxon>
        <taxon>Streptosporangiales</taxon>
        <taxon>Nocardiopsidaceae</taxon>
        <taxon>Actinorugispora</taxon>
    </lineage>
</organism>
<keyword evidence="3" id="KW-1185">Reference proteome</keyword>
<feature type="region of interest" description="Disordered" evidence="1">
    <location>
        <begin position="61"/>
        <end position="109"/>
    </location>
</feature>
<dbReference type="Proteomes" id="UP000295281">
    <property type="component" value="Unassembled WGS sequence"/>
</dbReference>
<dbReference type="RefSeq" id="WP_133739935.1">
    <property type="nucleotide sequence ID" value="NZ_SNYN01000001.1"/>
</dbReference>